<keyword evidence="1" id="KW-0472">Membrane</keyword>
<protein>
    <submittedName>
        <fullName evidence="2">Uncharacterized protein</fullName>
    </submittedName>
</protein>
<dbReference type="Proteomes" id="UP000028411">
    <property type="component" value="Unassembled WGS sequence"/>
</dbReference>
<evidence type="ECO:0000313" key="2">
    <source>
        <dbReference type="EMBL" id="KEQ53812.1"/>
    </source>
</evidence>
<accession>A0A081RF39</accession>
<evidence type="ECO:0000256" key="1">
    <source>
        <dbReference type="SAM" id="Phobius"/>
    </source>
</evidence>
<evidence type="ECO:0000313" key="3">
    <source>
        <dbReference type="Proteomes" id="UP000028411"/>
    </source>
</evidence>
<feature type="transmembrane region" description="Helical" evidence="1">
    <location>
        <begin position="12"/>
        <end position="34"/>
    </location>
</feature>
<keyword evidence="1" id="KW-0812">Transmembrane</keyword>
<dbReference type="AlphaFoldDB" id="A0A081RF39"/>
<keyword evidence="1" id="KW-1133">Transmembrane helix</keyword>
<organism evidence="2 3">
    <name type="scientific">Sphingobium chlorophenolicum</name>
    <dbReference type="NCBI Taxonomy" id="46429"/>
    <lineage>
        <taxon>Bacteria</taxon>
        <taxon>Pseudomonadati</taxon>
        <taxon>Pseudomonadota</taxon>
        <taxon>Alphaproteobacteria</taxon>
        <taxon>Sphingomonadales</taxon>
        <taxon>Sphingomonadaceae</taxon>
        <taxon>Sphingobium</taxon>
    </lineage>
</organism>
<name>A0A081RF39_SPHCR</name>
<gene>
    <name evidence="2" type="ORF">BV95_01857</name>
</gene>
<comment type="caution">
    <text evidence="2">The sequence shown here is derived from an EMBL/GenBank/DDBJ whole genome shotgun (WGS) entry which is preliminary data.</text>
</comment>
<dbReference type="EMBL" id="JFHR01000017">
    <property type="protein sequence ID" value="KEQ53812.1"/>
    <property type="molecule type" value="Genomic_DNA"/>
</dbReference>
<reference evidence="2 3" key="1">
    <citation type="submission" date="2014-02" db="EMBL/GenBank/DDBJ databases">
        <title>Whole genome sequence of Sphingobium chlorophenolicum NBRC 16172.</title>
        <authorList>
            <person name="Gan H.M."/>
            <person name="Gan H.Y."/>
            <person name="Chew T.H."/>
            <person name="Savka M.A."/>
        </authorList>
    </citation>
    <scope>NUCLEOTIDE SEQUENCE [LARGE SCALE GENOMIC DNA]</scope>
    <source>
        <strain evidence="2 3">NBRC 16172</strain>
    </source>
</reference>
<proteinExistence type="predicted"/>
<sequence>MERMHHSMCQCSVGLLSLFSASALMLTGTLFVLLN</sequence>